<name>A0AAN7B8F9_9PEZI</name>
<feature type="repeat" description="PPR" evidence="2">
    <location>
        <begin position="620"/>
        <end position="654"/>
    </location>
</feature>
<accession>A0AAN7B8F9</accession>
<keyword evidence="1" id="KW-0677">Repeat</keyword>
<dbReference type="Gene3D" id="1.25.40.10">
    <property type="entry name" value="Tetratricopeptide repeat domain"/>
    <property type="match status" value="2"/>
</dbReference>
<keyword evidence="5" id="KW-1185">Reference proteome</keyword>
<feature type="region of interest" description="Disordered" evidence="3">
    <location>
        <begin position="28"/>
        <end position="49"/>
    </location>
</feature>
<proteinExistence type="predicted"/>
<organism evidence="4 5">
    <name type="scientific">Rhypophila decipiens</name>
    <dbReference type="NCBI Taxonomy" id="261697"/>
    <lineage>
        <taxon>Eukaryota</taxon>
        <taxon>Fungi</taxon>
        <taxon>Dikarya</taxon>
        <taxon>Ascomycota</taxon>
        <taxon>Pezizomycotina</taxon>
        <taxon>Sordariomycetes</taxon>
        <taxon>Sordariomycetidae</taxon>
        <taxon>Sordariales</taxon>
        <taxon>Naviculisporaceae</taxon>
        <taxon>Rhypophila</taxon>
    </lineage>
</organism>
<dbReference type="PROSITE" id="PS51375">
    <property type="entry name" value="PPR"/>
    <property type="match status" value="2"/>
</dbReference>
<evidence type="ECO:0008006" key="6">
    <source>
        <dbReference type="Google" id="ProtNLM"/>
    </source>
</evidence>
<evidence type="ECO:0000313" key="5">
    <source>
        <dbReference type="Proteomes" id="UP001301769"/>
    </source>
</evidence>
<feature type="repeat" description="PPR" evidence="2">
    <location>
        <begin position="772"/>
        <end position="806"/>
    </location>
</feature>
<dbReference type="Proteomes" id="UP001301769">
    <property type="component" value="Unassembled WGS sequence"/>
</dbReference>
<dbReference type="NCBIfam" id="TIGR00756">
    <property type="entry name" value="PPR"/>
    <property type="match status" value="1"/>
</dbReference>
<evidence type="ECO:0000313" key="4">
    <source>
        <dbReference type="EMBL" id="KAK4211945.1"/>
    </source>
</evidence>
<reference evidence="4" key="1">
    <citation type="journal article" date="2023" name="Mol. Phylogenet. Evol.">
        <title>Genome-scale phylogeny and comparative genomics of the fungal order Sordariales.</title>
        <authorList>
            <person name="Hensen N."/>
            <person name="Bonometti L."/>
            <person name="Westerberg I."/>
            <person name="Brannstrom I.O."/>
            <person name="Guillou S."/>
            <person name="Cros-Aarteil S."/>
            <person name="Calhoun S."/>
            <person name="Haridas S."/>
            <person name="Kuo A."/>
            <person name="Mondo S."/>
            <person name="Pangilinan J."/>
            <person name="Riley R."/>
            <person name="LaButti K."/>
            <person name="Andreopoulos B."/>
            <person name="Lipzen A."/>
            <person name="Chen C."/>
            <person name="Yan M."/>
            <person name="Daum C."/>
            <person name="Ng V."/>
            <person name="Clum A."/>
            <person name="Steindorff A."/>
            <person name="Ohm R.A."/>
            <person name="Martin F."/>
            <person name="Silar P."/>
            <person name="Natvig D.O."/>
            <person name="Lalanne C."/>
            <person name="Gautier V."/>
            <person name="Ament-Velasquez S.L."/>
            <person name="Kruys A."/>
            <person name="Hutchinson M.I."/>
            <person name="Powell A.J."/>
            <person name="Barry K."/>
            <person name="Miller A.N."/>
            <person name="Grigoriev I.V."/>
            <person name="Debuchy R."/>
            <person name="Gladieux P."/>
            <person name="Hiltunen Thoren M."/>
            <person name="Johannesson H."/>
        </authorList>
    </citation>
    <scope>NUCLEOTIDE SEQUENCE</scope>
    <source>
        <strain evidence="4">PSN293</strain>
    </source>
</reference>
<protein>
    <recommendedName>
        <fullName evidence="6">Pentatricopeptide repeat-containing protein</fullName>
    </recommendedName>
</protein>
<dbReference type="AlphaFoldDB" id="A0AAN7B8F9"/>
<dbReference type="InterPro" id="IPR011990">
    <property type="entry name" value="TPR-like_helical_dom_sf"/>
</dbReference>
<dbReference type="InterPro" id="IPR002885">
    <property type="entry name" value="PPR_rpt"/>
</dbReference>
<evidence type="ECO:0000256" key="3">
    <source>
        <dbReference type="SAM" id="MobiDB-lite"/>
    </source>
</evidence>
<evidence type="ECO:0000256" key="2">
    <source>
        <dbReference type="PROSITE-ProRule" id="PRU00708"/>
    </source>
</evidence>
<dbReference type="PANTHER" id="PTHR47941">
    <property type="entry name" value="PENTATRICOPEPTIDE REPEAT-CONTAINING PROTEIN 3, MITOCHONDRIAL"/>
    <property type="match status" value="1"/>
</dbReference>
<comment type="caution">
    <text evidence="4">The sequence shown here is derived from an EMBL/GenBank/DDBJ whole genome shotgun (WGS) entry which is preliminary data.</text>
</comment>
<dbReference type="Pfam" id="PF01535">
    <property type="entry name" value="PPR"/>
    <property type="match status" value="2"/>
</dbReference>
<dbReference type="Pfam" id="PF13041">
    <property type="entry name" value="PPR_2"/>
    <property type="match status" value="1"/>
</dbReference>
<reference evidence="4" key="2">
    <citation type="submission" date="2023-05" db="EMBL/GenBank/DDBJ databases">
        <authorList>
            <consortium name="Lawrence Berkeley National Laboratory"/>
            <person name="Steindorff A."/>
            <person name="Hensen N."/>
            <person name="Bonometti L."/>
            <person name="Westerberg I."/>
            <person name="Brannstrom I.O."/>
            <person name="Guillou S."/>
            <person name="Cros-Aarteil S."/>
            <person name="Calhoun S."/>
            <person name="Haridas S."/>
            <person name="Kuo A."/>
            <person name="Mondo S."/>
            <person name="Pangilinan J."/>
            <person name="Riley R."/>
            <person name="Labutti K."/>
            <person name="Andreopoulos B."/>
            <person name="Lipzen A."/>
            <person name="Chen C."/>
            <person name="Yanf M."/>
            <person name="Daum C."/>
            <person name="Ng V."/>
            <person name="Clum A."/>
            <person name="Ohm R."/>
            <person name="Martin F."/>
            <person name="Silar P."/>
            <person name="Natvig D."/>
            <person name="Lalanne C."/>
            <person name="Gautier V."/>
            <person name="Ament-Velasquez S.L."/>
            <person name="Kruys A."/>
            <person name="Hutchinson M.I."/>
            <person name="Powell A.J."/>
            <person name="Barry K."/>
            <person name="Miller A.N."/>
            <person name="Grigoriev I.V."/>
            <person name="Debuchy R."/>
            <person name="Gladieux P."/>
            <person name="Thoren M.H."/>
            <person name="Johannesson H."/>
        </authorList>
    </citation>
    <scope>NUCLEOTIDE SEQUENCE</scope>
    <source>
        <strain evidence="4">PSN293</strain>
    </source>
</reference>
<feature type="region of interest" description="Disordered" evidence="3">
    <location>
        <begin position="397"/>
        <end position="418"/>
    </location>
</feature>
<evidence type="ECO:0000256" key="1">
    <source>
        <dbReference type="ARBA" id="ARBA00022737"/>
    </source>
</evidence>
<dbReference type="EMBL" id="MU858137">
    <property type="protein sequence ID" value="KAK4211945.1"/>
    <property type="molecule type" value="Genomic_DNA"/>
</dbReference>
<sequence length="887" mass="98868">MKDIGYVCLGCRIRLLASATAQASRRVALSRQTRTQNHDRTQSRAFSSVTRQLPIHVQERGTSRAIHNGRSWRNVELAEGEEEKSPSIALFKSIVEAPSARHGKPATATKEEDPPTGLSQEAYYKLMKTAAKLHDIIQGEKQSIAPAFTYFAETLHPQLVEAGCVPAVVKDGACRDLMRGLFNEKAQDFASDALPTVTRISELTLELGILTPAAWGTLMIELLQHITTLSTQPADFATIEDYINAIDRRDDLLRDLVGAWKVFCGFVSFETNSPPPLGSEEYESAVKNQISGQDDLHQPLAKKDKVRIPFQELLRQSFAVPTPKGGMFRPSIAAFATYQLLEDSVNNKRTVREEAAPFFDMVHKLFKTTGFPGFKGMEPTLQAYPSLLKYLKWCTSKEGPKSQRPRRPNSGSRPSGDLFHSIHRKIGQAIRGRNLAALKKTWTEFWGEAAVPDADRIAELSNYPQVFDYFILAYMGMRQPGLAIDVWNRMEQIGVLPTIKTWNSMMLGCANSKNADGIKTVWRNLLASGMKLDTTIWTARISGLISSGDSESGLRALEEMVQIWNKSRLNTKGSNENEAIAVQPTIEPVNAALAGLLRLERGVAARNLLGWAASQGIQPDIVTFNILLRPLVRKRQMDKVDEIFKMMNASNVSADAATFTILFDGALSDLGSQSPEKQVELVTNIISQMEAAGVEVNMQMYAKMIYLFLQEGESSEAPVKAILAHIWNSGLELTSHIYTMLAEHYFSRSPPDSRPVTALIENRKLHTNRDIDRVFWERVIKGYCQTGETDRAHQIFDKVFASGTTITFSTLYELLLALINLGDRAAAEKLVVTARDIKEATGEGDASKKTRFWKHRFWHLVDQYGLLEEGLVEPFLKAQTQGTGKAE</sequence>
<gene>
    <name evidence="4" type="ORF">QBC37DRAFT_203575</name>
</gene>